<reference evidence="1 2" key="1">
    <citation type="submission" date="2013-11" db="EMBL/GenBank/DDBJ databases">
        <title>The Genome Sequence of Phytophthora parasitica P1569.</title>
        <authorList>
            <consortium name="The Broad Institute Genomics Platform"/>
            <person name="Russ C."/>
            <person name="Tyler B."/>
            <person name="Panabieres F."/>
            <person name="Shan W."/>
            <person name="Tripathy S."/>
            <person name="Grunwald N."/>
            <person name="Machado M."/>
            <person name="Johnson C.S."/>
            <person name="Arredondo F."/>
            <person name="Hong C."/>
            <person name="Coffey M."/>
            <person name="Young S.K."/>
            <person name="Zeng Q."/>
            <person name="Gargeya S."/>
            <person name="Fitzgerald M."/>
            <person name="Abouelleil A."/>
            <person name="Alvarado L."/>
            <person name="Chapman S.B."/>
            <person name="Gainer-Dewar J."/>
            <person name="Goldberg J."/>
            <person name="Griggs A."/>
            <person name="Gujja S."/>
            <person name="Hansen M."/>
            <person name="Howarth C."/>
            <person name="Imamovic A."/>
            <person name="Ireland A."/>
            <person name="Larimer J."/>
            <person name="McCowan C."/>
            <person name="Murphy C."/>
            <person name="Pearson M."/>
            <person name="Poon T.W."/>
            <person name="Priest M."/>
            <person name="Roberts A."/>
            <person name="Saif S."/>
            <person name="Shea T."/>
            <person name="Sykes S."/>
            <person name="Wortman J."/>
            <person name="Nusbaum C."/>
            <person name="Birren B."/>
        </authorList>
    </citation>
    <scope>NUCLEOTIDE SEQUENCE [LARGE SCALE GENOMIC DNA]</scope>
    <source>
        <strain evidence="1 2">P1569</strain>
    </source>
</reference>
<accession>V9EU81</accession>
<dbReference type="HOGENOM" id="CLU_3110559_0_0_1"/>
<proteinExistence type="predicted"/>
<evidence type="ECO:0000313" key="2">
    <source>
        <dbReference type="Proteomes" id="UP000018721"/>
    </source>
</evidence>
<dbReference type="EMBL" id="ANIZ01002160">
    <property type="protein sequence ID" value="ETI42048.1"/>
    <property type="molecule type" value="Genomic_DNA"/>
</dbReference>
<comment type="caution">
    <text evidence="1">The sequence shown here is derived from an EMBL/GenBank/DDBJ whole genome shotgun (WGS) entry which is preliminary data.</text>
</comment>
<evidence type="ECO:0000313" key="1">
    <source>
        <dbReference type="EMBL" id="ETI42048.1"/>
    </source>
</evidence>
<evidence type="ECO:0008006" key="3">
    <source>
        <dbReference type="Google" id="ProtNLM"/>
    </source>
</evidence>
<gene>
    <name evidence="1" type="ORF">F443_12765</name>
</gene>
<keyword evidence="2" id="KW-1185">Reference proteome</keyword>
<dbReference type="AlphaFoldDB" id="V9EU81"/>
<dbReference type="Proteomes" id="UP000018721">
    <property type="component" value="Unassembled WGS sequence"/>
</dbReference>
<name>V9EU81_PHYNI</name>
<protein>
    <recommendedName>
        <fullName evidence="3">MULE transposase domain-containing protein</fullName>
    </recommendedName>
</protein>
<organism evidence="1 2">
    <name type="scientific">Phytophthora nicotianae P1569</name>
    <dbReference type="NCBI Taxonomy" id="1317065"/>
    <lineage>
        <taxon>Eukaryota</taxon>
        <taxon>Sar</taxon>
        <taxon>Stramenopiles</taxon>
        <taxon>Oomycota</taxon>
        <taxon>Peronosporomycetes</taxon>
        <taxon>Peronosporales</taxon>
        <taxon>Peronosporaceae</taxon>
        <taxon>Phytophthora</taxon>
    </lineage>
</organism>
<sequence>MVGVTGMNTTIHLVQSFIRTEAGNDYTWALTKLKRVMDREEIWYLQKTVVL</sequence>